<name>A0A814CM12_9BILA</name>
<evidence type="ECO:0000313" key="3">
    <source>
        <dbReference type="Proteomes" id="UP000663829"/>
    </source>
</evidence>
<reference evidence="1" key="1">
    <citation type="submission" date="2021-02" db="EMBL/GenBank/DDBJ databases">
        <authorList>
            <person name="Nowell W R."/>
        </authorList>
    </citation>
    <scope>NUCLEOTIDE SEQUENCE</scope>
</reference>
<dbReference type="AlphaFoldDB" id="A0A814CM12"/>
<organism evidence="1 3">
    <name type="scientific">Didymodactylos carnosus</name>
    <dbReference type="NCBI Taxonomy" id="1234261"/>
    <lineage>
        <taxon>Eukaryota</taxon>
        <taxon>Metazoa</taxon>
        <taxon>Spiralia</taxon>
        <taxon>Gnathifera</taxon>
        <taxon>Rotifera</taxon>
        <taxon>Eurotatoria</taxon>
        <taxon>Bdelloidea</taxon>
        <taxon>Philodinida</taxon>
        <taxon>Philodinidae</taxon>
        <taxon>Didymodactylos</taxon>
    </lineage>
</organism>
<dbReference type="Gene3D" id="3.80.10.10">
    <property type="entry name" value="Ribonuclease Inhibitor"/>
    <property type="match status" value="1"/>
</dbReference>
<dbReference type="Proteomes" id="UP000681722">
    <property type="component" value="Unassembled WGS sequence"/>
</dbReference>
<dbReference type="SUPFAM" id="SSF52047">
    <property type="entry name" value="RNI-like"/>
    <property type="match status" value="1"/>
</dbReference>
<proteinExistence type="predicted"/>
<dbReference type="Proteomes" id="UP000663829">
    <property type="component" value="Unassembled WGS sequence"/>
</dbReference>
<accession>A0A814CM12</accession>
<dbReference type="EMBL" id="CAJOBC010002155">
    <property type="protein sequence ID" value="CAF3718598.1"/>
    <property type="molecule type" value="Genomic_DNA"/>
</dbReference>
<dbReference type="EMBL" id="CAJNOQ010002154">
    <property type="protein sequence ID" value="CAF0942162.1"/>
    <property type="molecule type" value="Genomic_DNA"/>
</dbReference>
<gene>
    <name evidence="1" type="ORF">GPM918_LOCUS10770</name>
    <name evidence="2" type="ORF">SRO942_LOCUS10773</name>
</gene>
<dbReference type="InterPro" id="IPR032675">
    <property type="entry name" value="LRR_dom_sf"/>
</dbReference>
<protein>
    <submittedName>
        <fullName evidence="1">Uncharacterized protein</fullName>
    </submittedName>
</protein>
<evidence type="ECO:0000313" key="2">
    <source>
        <dbReference type="EMBL" id="CAF3718598.1"/>
    </source>
</evidence>
<comment type="caution">
    <text evidence="1">The sequence shown here is derived from an EMBL/GenBank/DDBJ whole genome shotgun (WGS) entry which is preliminary data.</text>
</comment>
<sequence>MEQSSWQQMHSINNRRKRRLDEDNDTVKRFKQEDYHIVTTYEDLCNDVQMEIFDYIDVYYLYKSYRNLNIRFDQLLSDRHLRLHLNTRNIPNQQLYSYCMEQLFNISDRLVSLKLQAKSAEPTFQFDDRYELSVFLTSCCPRRFYRLESLIITQCEFSIDQLVSLILDLKCLSKLTILCIYEVKFIGYNISDIPRMILFENYLPQLKTFIFPGVYRSDVSNYTFYTINNNLENLSVRCLPEELFVLFKYSPKLIYLNVTIYGPCQYFARFFTIPVLPLLKHLKMRLSGVSHNELFMLLKAMPNLKILELNGYADDKKLFHGEELIKLSSILPLLMRFLIDIESIRPLKIDAEQILVTFTPDHWYQDVECVEHDNYVTLSATMKKADIFV</sequence>
<evidence type="ECO:0000313" key="1">
    <source>
        <dbReference type="EMBL" id="CAF0942162.1"/>
    </source>
</evidence>
<keyword evidence="3" id="KW-1185">Reference proteome</keyword>